<evidence type="ECO:0000259" key="1">
    <source>
        <dbReference type="Pfam" id="PF00561"/>
    </source>
</evidence>
<feature type="domain" description="AB hydrolase-1" evidence="1">
    <location>
        <begin position="26"/>
        <end position="248"/>
    </location>
</feature>
<dbReference type="AlphaFoldDB" id="A0A386Z741"/>
<evidence type="ECO:0000313" key="2">
    <source>
        <dbReference type="EMBL" id="AYF73430.1"/>
    </source>
</evidence>
<gene>
    <name evidence="2" type="ORF">D7D52_05650</name>
</gene>
<dbReference type="RefSeq" id="WP_120735363.1">
    <property type="nucleotide sequence ID" value="NZ_CP032568.1"/>
</dbReference>
<dbReference type="PANTHER" id="PTHR43433:SF5">
    <property type="entry name" value="AB HYDROLASE-1 DOMAIN-CONTAINING PROTEIN"/>
    <property type="match status" value="1"/>
</dbReference>
<dbReference type="Pfam" id="PF00561">
    <property type="entry name" value="Abhydrolase_1"/>
    <property type="match status" value="1"/>
</dbReference>
<dbReference type="Gene3D" id="3.40.50.1820">
    <property type="entry name" value="alpha/beta hydrolase"/>
    <property type="match status" value="1"/>
</dbReference>
<keyword evidence="3" id="KW-1185">Reference proteome</keyword>
<keyword evidence="2" id="KW-0378">Hydrolase</keyword>
<dbReference type="InterPro" id="IPR050471">
    <property type="entry name" value="AB_hydrolase"/>
</dbReference>
<organism evidence="2 3">
    <name type="scientific">Nocardia yunnanensis</name>
    <dbReference type="NCBI Taxonomy" id="2382165"/>
    <lineage>
        <taxon>Bacteria</taxon>
        <taxon>Bacillati</taxon>
        <taxon>Actinomycetota</taxon>
        <taxon>Actinomycetes</taxon>
        <taxon>Mycobacteriales</taxon>
        <taxon>Nocardiaceae</taxon>
        <taxon>Nocardia</taxon>
    </lineage>
</organism>
<dbReference type="GO" id="GO:0016787">
    <property type="term" value="F:hydrolase activity"/>
    <property type="evidence" value="ECO:0007669"/>
    <property type="project" value="UniProtKB-KW"/>
</dbReference>
<protein>
    <submittedName>
        <fullName evidence="2">Alpha/beta hydrolase</fullName>
    </submittedName>
</protein>
<evidence type="ECO:0000313" key="3">
    <source>
        <dbReference type="Proteomes" id="UP000267164"/>
    </source>
</evidence>
<dbReference type="PANTHER" id="PTHR43433">
    <property type="entry name" value="HYDROLASE, ALPHA/BETA FOLD FAMILY PROTEIN"/>
    <property type="match status" value="1"/>
</dbReference>
<dbReference type="InterPro" id="IPR029058">
    <property type="entry name" value="AB_hydrolase_fold"/>
</dbReference>
<dbReference type="SUPFAM" id="SSF53474">
    <property type="entry name" value="alpha/beta-Hydrolases"/>
    <property type="match status" value="1"/>
</dbReference>
<proteinExistence type="predicted"/>
<dbReference type="Proteomes" id="UP000267164">
    <property type="component" value="Chromosome"/>
</dbReference>
<dbReference type="PRINTS" id="PR00111">
    <property type="entry name" value="ABHYDROLASE"/>
</dbReference>
<name>A0A386Z741_9NOCA</name>
<dbReference type="OrthoDB" id="4944883at2"/>
<reference evidence="2 3" key="1">
    <citation type="submission" date="2018-09" db="EMBL/GenBank/DDBJ databases">
        <title>Nocardia yunnanensis sp. nov., an actinomycete isolated from a soil sample.</title>
        <authorList>
            <person name="Zhang J."/>
        </authorList>
    </citation>
    <scope>NUCLEOTIDE SEQUENCE [LARGE SCALE GENOMIC DNA]</scope>
    <source>
        <strain evidence="2 3">CFHS0054</strain>
    </source>
</reference>
<accession>A0A386Z741</accession>
<dbReference type="InterPro" id="IPR000073">
    <property type="entry name" value="AB_hydrolase_1"/>
</dbReference>
<sequence length="263" mass="27836">MPFAPVTLSHGPSQVEYLIAGSGPGVVLVHGTFTNAEANWGELMGELAGRYTVVAPNYAGSGATTAPEVVSVDEMAEQVLAAADHAGVGRFQLAGHSLGAVIAATIAARHPDRVDSLVLHAPWVATGNRGAALFDLWRHLLETDPGALARLLPLTVLRTETVDAWNAAEFEQTVAAFAGLLDPRHVVQLAADRTADIRELLPRIVARTLVLASAYDQIVPIDEQREVADAIADAEYLEFAAGHALPLEDGPGFAKAITEFLDR</sequence>
<dbReference type="EMBL" id="CP032568">
    <property type="protein sequence ID" value="AYF73430.1"/>
    <property type="molecule type" value="Genomic_DNA"/>
</dbReference>
<dbReference type="KEGG" id="nyu:D7D52_05650"/>